<comment type="caution">
    <text evidence="5">The sequence shown here is derived from an EMBL/GenBank/DDBJ whole genome shotgun (WGS) entry which is preliminary data.</text>
</comment>
<dbReference type="Proteomes" id="UP000237144">
    <property type="component" value="Unassembled WGS sequence"/>
</dbReference>
<name>A0A2S5BGQ8_9BASI</name>
<dbReference type="GO" id="GO:0005634">
    <property type="term" value="C:nucleus"/>
    <property type="evidence" value="ECO:0007669"/>
    <property type="project" value="TreeGrafter"/>
</dbReference>
<gene>
    <name evidence="5" type="ORF">BMF94_1044</name>
</gene>
<protein>
    <recommendedName>
        <fullName evidence="7">tRNA ligase</fullName>
    </recommendedName>
</protein>
<dbReference type="GO" id="GO:0005524">
    <property type="term" value="F:ATP binding"/>
    <property type="evidence" value="ECO:0007669"/>
    <property type="project" value="InterPro"/>
</dbReference>
<feature type="region of interest" description="Disordered" evidence="1">
    <location>
        <begin position="28"/>
        <end position="96"/>
    </location>
</feature>
<organism evidence="5 6">
    <name type="scientific">Rhodotorula taiwanensis</name>
    <dbReference type="NCBI Taxonomy" id="741276"/>
    <lineage>
        <taxon>Eukaryota</taxon>
        <taxon>Fungi</taxon>
        <taxon>Dikarya</taxon>
        <taxon>Basidiomycota</taxon>
        <taxon>Pucciniomycotina</taxon>
        <taxon>Microbotryomycetes</taxon>
        <taxon>Sporidiobolales</taxon>
        <taxon>Sporidiobolaceae</taxon>
        <taxon>Rhodotorula</taxon>
    </lineage>
</organism>
<dbReference type="PANTHER" id="PTHR32004:SF1">
    <property type="entry name" value="TRNA LIGASE"/>
    <property type="match status" value="1"/>
</dbReference>
<dbReference type="AlphaFoldDB" id="A0A2S5BGQ8"/>
<evidence type="ECO:0000259" key="3">
    <source>
        <dbReference type="Pfam" id="PF08303"/>
    </source>
</evidence>
<dbReference type="Pfam" id="PF08302">
    <property type="entry name" value="tRNA_lig_CPD"/>
    <property type="match status" value="1"/>
</dbReference>
<evidence type="ECO:0000259" key="2">
    <source>
        <dbReference type="Pfam" id="PF08302"/>
    </source>
</evidence>
<dbReference type="Pfam" id="PF09511">
    <property type="entry name" value="RNA_lig_T4_1"/>
    <property type="match status" value="1"/>
</dbReference>
<evidence type="ECO:0000313" key="5">
    <source>
        <dbReference type="EMBL" id="POY75960.1"/>
    </source>
</evidence>
<keyword evidence="6" id="KW-1185">Reference proteome</keyword>
<feature type="domain" description="T4 RNA ligase 1-like N-terminal" evidence="4">
    <location>
        <begin position="142"/>
        <end position="387"/>
    </location>
</feature>
<dbReference type="SUPFAM" id="SSF52540">
    <property type="entry name" value="P-loop containing nucleoside triphosphate hydrolases"/>
    <property type="match status" value="1"/>
</dbReference>
<evidence type="ECO:0000256" key="1">
    <source>
        <dbReference type="SAM" id="MobiDB-lite"/>
    </source>
</evidence>
<dbReference type="EMBL" id="PJQD01000009">
    <property type="protein sequence ID" value="POY75960.1"/>
    <property type="molecule type" value="Genomic_DNA"/>
</dbReference>
<evidence type="ECO:0008006" key="7">
    <source>
        <dbReference type="Google" id="ProtNLM"/>
    </source>
</evidence>
<proteinExistence type="predicted"/>
<dbReference type="OrthoDB" id="276239at2759"/>
<dbReference type="InterPro" id="IPR019039">
    <property type="entry name" value="T4-Rnl1-like_N"/>
</dbReference>
<evidence type="ECO:0000259" key="4">
    <source>
        <dbReference type="Pfam" id="PF09511"/>
    </source>
</evidence>
<evidence type="ECO:0000313" key="6">
    <source>
        <dbReference type="Proteomes" id="UP000237144"/>
    </source>
</evidence>
<dbReference type="Pfam" id="PF08303">
    <property type="entry name" value="tRNA_lig_kinase"/>
    <property type="match status" value="1"/>
</dbReference>
<dbReference type="InterPro" id="IPR027417">
    <property type="entry name" value="P-loop_NTPase"/>
</dbReference>
<feature type="domain" description="tRNA ligase phosphodiesterase" evidence="2">
    <location>
        <begin position="680"/>
        <end position="901"/>
    </location>
</feature>
<dbReference type="GO" id="GO:0006388">
    <property type="term" value="P:tRNA splicing, via endonucleolytic cleavage and ligation"/>
    <property type="evidence" value="ECO:0007669"/>
    <property type="project" value="InterPro"/>
</dbReference>
<dbReference type="InterPro" id="IPR015966">
    <property type="entry name" value="tRNA_lig_kin_fungi"/>
</dbReference>
<dbReference type="STRING" id="741276.A0A2S5BGQ8"/>
<dbReference type="Gene3D" id="3.40.50.300">
    <property type="entry name" value="P-loop containing nucleotide triphosphate hydrolases"/>
    <property type="match status" value="1"/>
</dbReference>
<feature type="domain" description="tRNA ligase kinase" evidence="3">
    <location>
        <begin position="488"/>
        <end position="646"/>
    </location>
</feature>
<accession>A0A2S5BGQ8</accession>
<dbReference type="PANTHER" id="PTHR32004">
    <property type="entry name" value="TRNA LIGASE"/>
    <property type="match status" value="1"/>
</dbReference>
<reference evidence="5 6" key="1">
    <citation type="journal article" date="2018" name="Front. Microbiol.">
        <title>Prospects for Fungal Bioremediation of Acidic Radioactive Waste Sites: Characterization and Genome Sequence of Rhodotorula taiwanensis MD1149.</title>
        <authorList>
            <person name="Tkavc R."/>
            <person name="Matrosova V.Y."/>
            <person name="Grichenko O.E."/>
            <person name="Gostincar C."/>
            <person name="Volpe R.P."/>
            <person name="Klimenkova P."/>
            <person name="Gaidamakova E.K."/>
            <person name="Zhou C.E."/>
            <person name="Stewart B.J."/>
            <person name="Lyman M.G."/>
            <person name="Malfatti S.A."/>
            <person name="Rubinfeld B."/>
            <person name="Courtot M."/>
            <person name="Singh J."/>
            <person name="Dalgard C.L."/>
            <person name="Hamilton T."/>
            <person name="Frey K.G."/>
            <person name="Gunde-Cimerman N."/>
            <person name="Dugan L."/>
            <person name="Daly M.J."/>
        </authorList>
    </citation>
    <scope>NUCLEOTIDE SEQUENCE [LARGE SCALE GENOMIC DNA]</scope>
    <source>
        <strain evidence="5 6">MD1149</strain>
    </source>
</reference>
<dbReference type="InterPro" id="IPR015965">
    <property type="entry name" value="tRNA_lig_PDEase"/>
</dbReference>
<sequence>MSRNAQQPDATTQLVKELLAFGNDELTAGSSSLDREAEDVVANRNKAHSSSREPVASTSRATVESTPTAQFSQLSLKDSSSATETETKAKKAPKSVRNLLKSTSHTLRLRNGDGIEQKRVLTSWKMADYAYKRDPCPFPTRARGLFTERVKGNGDGQEDEYRIVARGYDKFFNVGEVSWTHWDTIAQHSTGPYELTTKSNGCIILIGALDEENLVVTSKHSIGRNANISTEDGVSHSERGEYWLERHLESVGRTKADLARELFRRKLTAVAELCDDSFEEHVLPYSSDHTGLHLHGLNANEATLNTLPSSEVTQFAKDWGLIPTPYSVFPSVLAVRTYSETVQQAGGVEGADGRITPVEGFVVRGHRRGGQPGEAFFWKVKYDEPYLMYREWREITRRLLAAYPDLDSATPKLRNEESRLYLWWVSREIKRDHAKFEPWMHGKGIIATREEFLRWSKTPEADQARRELGQRVEMDAEERRNRRFDRTIIVPVAVQGCGKTALGLELTKLFGWTHVQSDDFLQKKPAPHFLKAIRTALDKDAVVFADKNNHTAKHRGDLVSLAESLYPSHTVRLVALVWPTNSPSLPRDKFHALCASRIVSRGQNHQTLRAGEQHEQIIWQFLGQHEPFDAEVNAPDSKFDHVIEMHAEWEQEEALRHCVDELAKIDGLLPAGAQPPLPKDRVAEAIDFAQKWTPSVRKEATPPAKAKARSKTAPARYYGISVEVDLQSIVERHLPEAERADAKSLWSTLVKSSRVERHPHVTLVHRNELEAEDATVRAEKQAQWDRYAQLVDAAAAGDDSAEDGSPARALDVELTLGPRLAWDGRAMSIEVSALTPKSSSADPASTPSITLAEDRGAHITIGTRASDIRPVEGRWLMEAVMNGKKTTAAGGDIHVVEIEPVKTSGRLAGLS</sequence>
<feature type="compositionally biased region" description="Polar residues" evidence="1">
    <location>
        <begin position="56"/>
        <end position="78"/>
    </location>
</feature>
<dbReference type="GO" id="GO:0003972">
    <property type="term" value="F:RNA ligase (ATP) activity"/>
    <property type="evidence" value="ECO:0007669"/>
    <property type="project" value="InterPro"/>
</dbReference>